<accession>H1YDA9</accession>
<dbReference type="InterPro" id="IPR039421">
    <property type="entry name" value="Type_1_exporter"/>
</dbReference>
<dbReference type="OrthoDB" id="9760358at2"/>
<feature type="transmembrane region" description="Helical" evidence="10">
    <location>
        <begin position="209"/>
        <end position="230"/>
    </location>
</feature>
<evidence type="ECO:0000256" key="7">
    <source>
        <dbReference type="ARBA" id="ARBA00022840"/>
    </source>
</evidence>
<proteinExistence type="predicted"/>
<dbReference type="PANTHER" id="PTHR43394">
    <property type="entry name" value="ATP-DEPENDENT PERMEASE MDL1, MITOCHONDRIAL"/>
    <property type="match status" value="1"/>
</dbReference>
<evidence type="ECO:0000259" key="13">
    <source>
        <dbReference type="PROSITE" id="PS50990"/>
    </source>
</evidence>
<dbReference type="STRING" id="714943.Mucpa_3029"/>
<evidence type="ECO:0000256" key="6">
    <source>
        <dbReference type="ARBA" id="ARBA00022801"/>
    </source>
</evidence>
<dbReference type="InterPro" id="IPR003439">
    <property type="entry name" value="ABC_transporter-like_ATP-bd"/>
</dbReference>
<keyword evidence="6" id="KW-0378">Hydrolase</keyword>
<evidence type="ECO:0000256" key="1">
    <source>
        <dbReference type="ARBA" id="ARBA00004651"/>
    </source>
</evidence>
<dbReference type="GO" id="GO:0008233">
    <property type="term" value="F:peptidase activity"/>
    <property type="evidence" value="ECO:0007669"/>
    <property type="project" value="InterPro"/>
</dbReference>
<evidence type="ECO:0000256" key="10">
    <source>
        <dbReference type="SAM" id="Phobius"/>
    </source>
</evidence>
<feature type="transmembrane region" description="Helical" evidence="10">
    <location>
        <begin position="315"/>
        <end position="334"/>
    </location>
</feature>
<evidence type="ECO:0000256" key="9">
    <source>
        <dbReference type="ARBA" id="ARBA00023136"/>
    </source>
</evidence>
<dbReference type="PROSITE" id="PS50929">
    <property type="entry name" value="ABC_TM1F"/>
    <property type="match status" value="1"/>
</dbReference>
<dbReference type="Pfam" id="PF00664">
    <property type="entry name" value="ABC_membrane"/>
    <property type="match status" value="1"/>
</dbReference>
<dbReference type="Proteomes" id="UP000002774">
    <property type="component" value="Chromosome"/>
</dbReference>
<dbReference type="CDD" id="cd18571">
    <property type="entry name" value="ABC_6TM_peptidase_like"/>
    <property type="match status" value="1"/>
</dbReference>
<dbReference type="AlphaFoldDB" id="H1YDA9"/>
<organism evidence="14 15">
    <name type="scientific">Mucilaginibacter paludis DSM 18603</name>
    <dbReference type="NCBI Taxonomy" id="714943"/>
    <lineage>
        <taxon>Bacteria</taxon>
        <taxon>Pseudomonadati</taxon>
        <taxon>Bacteroidota</taxon>
        <taxon>Sphingobacteriia</taxon>
        <taxon>Sphingobacteriales</taxon>
        <taxon>Sphingobacteriaceae</taxon>
        <taxon>Mucilaginibacter</taxon>
    </lineage>
</organism>
<keyword evidence="5" id="KW-0547">Nucleotide-binding</keyword>
<feature type="domain" description="ABC transmembrane type-1" evidence="12">
    <location>
        <begin position="177"/>
        <end position="458"/>
    </location>
</feature>
<dbReference type="InterPro" id="IPR003593">
    <property type="entry name" value="AAA+_ATPase"/>
</dbReference>
<name>H1YDA9_9SPHI</name>
<dbReference type="SUPFAM" id="SSF90123">
    <property type="entry name" value="ABC transporter transmembrane region"/>
    <property type="match status" value="1"/>
</dbReference>
<dbReference type="SUPFAM" id="SSF52540">
    <property type="entry name" value="P-loop containing nucleoside triphosphate hydrolases"/>
    <property type="match status" value="1"/>
</dbReference>
<dbReference type="PANTHER" id="PTHR43394:SF1">
    <property type="entry name" value="ATP-BINDING CASSETTE SUB-FAMILY B MEMBER 10, MITOCHONDRIAL"/>
    <property type="match status" value="1"/>
</dbReference>
<keyword evidence="9 10" id="KW-0472">Membrane</keyword>
<dbReference type="InterPro" id="IPR005074">
    <property type="entry name" value="Peptidase_C39"/>
</dbReference>
<keyword evidence="4 10" id="KW-0812">Transmembrane</keyword>
<evidence type="ECO:0000256" key="4">
    <source>
        <dbReference type="ARBA" id="ARBA00022692"/>
    </source>
</evidence>
<dbReference type="eggNOG" id="COG2274">
    <property type="taxonomic scope" value="Bacteria"/>
</dbReference>
<evidence type="ECO:0000256" key="8">
    <source>
        <dbReference type="ARBA" id="ARBA00022989"/>
    </source>
</evidence>
<keyword evidence="3" id="KW-1003">Cell membrane</keyword>
<evidence type="ECO:0000259" key="12">
    <source>
        <dbReference type="PROSITE" id="PS50929"/>
    </source>
</evidence>
<dbReference type="InterPro" id="IPR011527">
    <property type="entry name" value="ABC1_TM_dom"/>
</dbReference>
<dbReference type="Pfam" id="PF03412">
    <property type="entry name" value="Peptidase_C39"/>
    <property type="match status" value="1"/>
</dbReference>
<reference evidence="14" key="1">
    <citation type="submission" date="2011-09" db="EMBL/GenBank/DDBJ databases">
        <title>The permanent draft genome of Mucilaginibacter paludis DSM 18603.</title>
        <authorList>
            <consortium name="US DOE Joint Genome Institute (JGI-PGF)"/>
            <person name="Lucas S."/>
            <person name="Han J."/>
            <person name="Lapidus A."/>
            <person name="Bruce D."/>
            <person name="Goodwin L."/>
            <person name="Pitluck S."/>
            <person name="Peters L."/>
            <person name="Kyrpides N."/>
            <person name="Mavromatis K."/>
            <person name="Ivanova N."/>
            <person name="Mikhailova N."/>
            <person name="Held B."/>
            <person name="Detter J.C."/>
            <person name="Tapia R."/>
            <person name="Han C."/>
            <person name="Land M."/>
            <person name="Hauser L."/>
            <person name="Markowitz V."/>
            <person name="Cheng J.-F."/>
            <person name="Hugenholtz P."/>
            <person name="Woyke T."/>
            <person name="Wu D."/>
            <person name="Tindall B."/>
            <person name="Brambilla E."/>
            <person name="Klenk H.-P."/>
            <person name="Eisen J.A."/>
        </authorList>
    </citation>
    <scope>NUCLEOTIDE SEQUENCE [LARGE SCALE GENOMIC DNA]</scope>
    <source>
        <strain evidence="14">DSM 18603</strain>
    </source>
</reference>
<dbReference type="GO" id="GO:0015421">
    <property type="term" value="F:ABC-type oligopeptide transporter activity"/>
    <property type="evidence" value="ECO:0007669"/>
    <property type="project" value="TreeGrafter"/>
</dbReference>
<dbReference type="FunFam" id="3.40.50.300:FF:000221">
    <property type="entry name" value="Multidrug ABC transporter ATP-binding protein"/>
    <property type="match status" value="1"/>
</dbReference>
<dbReference type="Gene3D" id="3.90.70.10">
    <property type="entry name" value="Cysteine proteinases"/>
    <property type="match status" value="1"/>
</dbReference>
<dbReference type="Gene3D" id="3.40.50.300">
    <property type="entry name" value="P-loop containing nucleotide triphosphate hydrolases"/>
    <property type="match status" value="1"/>
</dbReference>
<dbReference type="GO" id="GO:0016887">
    <property type="term" value="F:ATP hydrolysis activity"/>
    <property type="evidence" value="ECO:0007669"/>
    <property type="project" value="InterPro"/>
</dbReference>
<dbReference type="InterPro" id="IPR027417">
    <property type="entry name" value="P-loop_NTPase"/>
</dbReference>
<dbReference type="PROSITE" id="PS50893">
    <property type="entry name" value="ABC_TRANSPORTER_2"/>
    <property type="match status" value="1"/>
</dbReference>
<dbReference type="HOGENOM" id="CLU_000604_95_3_10"/>
<feature type="transmembrane region" description="Helical" evidence="10">
    <location>
        <begin position="286"/>
        <end position="308"/>
    </location>
</feature>
<evidence type="ECO:0000256" key="2">
    <source>
        <dbReference type="ARBA" id="ARBA00022448"/>
    </source>
</evidence>
<evidence type="ECO:0000313" key="15">
    <source>
        <dbReference type="Proteomes" id="UP000002774"/>
    </source>
</evidence>
<keyword evidence="7" id="KW-0067">ATP-binding</keyword>
<keyword evidence="2" id="KW-0813">Transport</keyword>
<dbReference type="MEROPS" id="C39.001"/>
<dbReference type="PROSITE" id="PS50990">
    <property type="entry name" value="PEPTIDASE_C39"/>
    <property type="match status" value="1"/>
</dbReference>
<evidence type="ECO:0000256" key="5">
    <source>
        <dbReference type="ARBA" id="ARBA00022741"/>
    </source>
</evidence>
<feature type="domain" description="ABC transporter" evidence="11">
    <location>
        <begin position="492"/>
        <end position="728"/>
    </location>
</feature>
<dbReference type="SMART" id="SM00382">
    <property type="entry name" value="AAA"/>
    <property type="match status" value="1"/>
</dbReference>
<comment type="subcellular location">
    <subcellularLocation>
        <location evidence="1">Cell membrane</location>
        <topology evidence="1">Multi-pass membrane protein</topology>
    </subcellularLocation>
</comment>
<evidence type="ECO:0000313" key="14">
    <source>
        <dbReference type="EMBL" id="EHQ27135.1"/>
    </source>
</evidence>
<dbReference type="GO" id="GO:0005886">
    <property type="term" value="C:plasma membrane"/>
    <property type="evidence" value="ECO:0007669"/>
    <property type="project" value="UniProtKB-SubCell"/>
</dbReference>
<feature type="transmembrane region" description="Helical" evidence="10">
    <location>
        <begin position="176"/>
        <end position="197"/>
    </location>
</feature>
<evidence type="ECO:0000256" key="3">
    <source>
        <dbReference type="ARBA" id="ARBA00022475"/>
    </source>
</evidence>
<dbReference type="EMBL" id="CM001403">
    <property type="protein sequence ID" value="EHQ27135.1"/>
    <property type="molecule type" value="Genomic_DNA"/>
</dbReference>
<keyword evidence="15" id="KW-1185">Reference proteome</keyword>
<evidence type="ECO:0000259" key="11">
    <source>
        <dbReference type="PROSITE" id="PS50893"/>
    </source>
</evidence>
<dbReference type="GO" id="GO:0005524">
    <property type="term" value="F:ATP binding"/>
    <property type="evidence" value="ECO:0007669"/>
    <property type="project" value="UniProtKB-KW"/>
</dbReference>
<feature type="transmembrane region" description="Helical" evidence="10">
    <location>
        <begin position="237"/>
        <end position="255"/>
    </location>
</feature>
<dbReference type="Gene3D" id="1.20.1560.10">
    <property type="entry name" value="ABC transporter type 1, transmembrane domain"/>
    <property type="match status" value="1"/>
</dbReference>
<dbReference type="GO" id="GO:0006508">
    <property type="term" value="P:proteolysis"/>
    <property type="evidence" value="ECO:0007669"/>
    <property type="project" value="InterPro"/>
</dbReference>
<gene>
    <name evidence="14" type="ORF">Mucpa_3029</name>
</gene>
<protein>
    <submittedName>
        <fullName evidence="14">ABC transporter related protein</fullName>
    </submittedName>
</protein>
<dbReference type="InterPro" id="IPR036640">
    <property type="entry name" value="ABC1_TM_sf"/>
</dbReference>
<keyword evidence="8 10" id="KW-1133">Transmembrane helix</keyword>
<dbReference type="RefSeq" id="WP_008507449.1">
    <property type="nucleotide sequence ID" value="NZ_CM001403.1"/>
</dbReference>
<feature type="domain" description="Peptidase C39" evidence="13">
    <location>
        <begin position="9"/>
        <end position="133"/>
    </location>
</feature>
<sequence length="734" mass="84053">MFYFPIYKQLNAMDCGVTCLKMISKYYGRYYNTSRLKEIAGFNKDGVSMLGIMEAAQAIGFESFGAQLTYDDLIKEIHSPSILHWNQNHFVILIPSKRLNRKNKLKIVDPSRGLLIINKDELLKCWCSTDRTQNECLGTILVLRPTDNFYKMEGDKENGIGWRRILQYLKLTRWQIIQVFISLFITSILQFVFPFFTQSLVDNGIDTKNLNFIVLVLLGQLMLIFSRTIVDFLRNRLLLNISMIINISILSDFWIKLTNLPIAYFDIHHSGDTLQRINDNKQIQTFLSGSVLNTLFSFFNLFIFSVILVKYNRTLFLIFIVSTIVYMCWIYLFLSLRRKINYQSFHNYSRENSLTIQLIQGMQEIRLNNAEQAKRWEWENVQVDIFKLNFKTLTYNQFQQSGSLFINQAKDVIITFLVAKLVINGGLTFGAMLAIQYILGQLNSPIEQIISFVQSAQDAKISIERLNEVHQVPNEENHDKTCLTTLPSDKSIKINQLYFNYPGGADEFALKNINLEINEGEVTAIVGNSGSGKTTLLKILLKFYDSYDGSICLGGVDFKDINPSFWRSNCGSVLQNGYIFNDTILNNIIIGKGSVDFKMLIEVCQSVNILSFINSLPNKFETIIGSEGTGLSQGQTQRILIARSIYKDPSYLFFDEATNALDSNNERYISENLKEIYKGKTVVIVAHRLSTVKNANKIIVFHDGTVVESGNHKDLLALGGYYYELVKNQLNTKN</sequence>
<dbReference type="Pfam" id="PF00005">
    <property type="entry name" value="ABC_tran"/>
    <property type="match status" value="1"/>
</dbReference>